<gene>
    <name evidence="1" type="ORF">SAMN05216276_108425</name>
</gene>
<name>A0A239P4J6_9ACTN</name>
<dbReference type="EMBL" id="FZOD01000084">
    <property type="protein sequence ID" value="SNT61558.1"/>
    <property type="molecule type" value="Genomic_DNA"/>
</dbReference>
<accession>A0A239P4J6</accession>
<dbReference type="InterPro" id="IPR011990">
    <property type="entry name" value="TPR-like_helical_dom_sf"/>
</dbReference>
<dbReference type="AlphaFoldDB" id="A0A239P4J6"/>
<organism evidence="1 2">
    <name type="scientific">Streptosporangium subroseum</name>
    <dbReference type="NCBI Taxonomy" id="106412"/>
    <lineage>
        <taxon>Bacteria</taxon>
        <taxon>Bacillati</taxon>
        <taxon>Actinomycetota</taxon>
        <taxon>Actinomycetes</taxon>
        <taxon>Streptosporangiales</taxon>
        <taxon>Streptosporangiaceae</taxon>
        <taxon>Streptosporangium</taxon>
    </lineage>
</organism>
<reference evidence="1 2" key="1">
    <citation type="submission" date="2017-06" db="EMBL/GenBank/DDBJ databases">
        <authorList>
            <person name="Kim H.J."/>
            <person name="Triplett B.A."/>
        </authorList>
    </citation>
    <scope>NUCLEOTIDE SEQUENCE [LARGE SCALE GENOMIC DNA]</scope>
    <source>
        <strain evidence="1 2">CGMCC 4.2132</strain>
    </source>
</reference>
<keyword evidence="2" id="KW-1185">Reference proteome</keyword>
<evidence type="ECO:0000313" key="1">
    <source>
        <dbReference type="EMBL" id="SNT61558.1"/>
    </source>
</evidence>
<evidence type="ECO:0000313" key="2">
    <source>
        <dbReference type="Proteomes" id="UP000198282"/>
    </source>
</evidence>
<dbReference type="Gene3D" id="1.25.40.10">
    <property type="entry name" value="Tetratricopeptide repeat domain"/>
    <property type="match status" value="1"/>
</dbReference>
<dbReference type="OrthoDB" id="3210382at2"/>
<sequence length="42" mass="4689">MPEAITLSEVTLAERERVLGAEHPDTLTSRNNLAFIYQESVS</sequence>
<protein>
    <submittedName>
        <fullName evidence="1">Tetratricopeptide repeat-containing protein</fullName>
    </submittedName>
</protein>
<proteinExistence type="predicted"/>
<dbReference type="Proteomes" id="UP000198282">
    <property type="component" value="Unassembled WGS sequence"/>
</dbReference>
<dbReference type="Pfam" id="PF13374">
    <property type="entry name" value="TPR_10"/>
    <property type="match status" value="1"/>
</dbReference>